<reference evidence="2 3" key="1">
    <citation type="submission" date="2020-04" db="EMBL/GenBank/DDBJ databases">
        <title>Flammeovirga sp. SR4, a novel species isolated from seawater.</title>
        <authorList>
            <person name="Wang X."/>
        </authorList>
    </citation>
    <scope>NUCLEOTIDE SEQUENCE [LARGE SCALE GENOMIC DNA]</scope>
    <source>
        <strain evidence="2 3">ATCC 23126</strain>
    </source>
</reference>
<sequence>MKVVKKQSKELTFSEKEAIKLMHILRECSLSEKMKIKNEQAQKLFEKKEEERKKRINGDNDYTIDEYREMERELEEEGEIMKSLQELEDFRKKVHNIIFDDIQPEY</sequence>
<evidence type="ECO:0000256" key="1">
    <source>
        <dbReference type="SAM" id="Coils"/>
    </source>
</evidence>
<dbReference type="EMBL" id="JABANE010000002">
    <property type="protein sequence ID" value="NME66611.1"/>
    <property type="molecule type" value="Genomic_DNA"/>
</dbReference>
<name>A0A7X9NZ56_9BACT</name>
<gene>
    <name evidence="2" type="ORF">HHU12_01420</name>
</gene>
<accession>A0A7X9NZ56</accession>
<evidence type="ECO:0000313" key="3">
    <source>
        <dbReference type="Proteomes" id="UP000576082"/>
    </source>
</evidence>
<keyword evidence="3" id="KW-1185">Reference proteome</keyword>
<feature type="coiled-coil region" evidence="1">
    <location>
        <begin position="31"/>
        <end position="87"/>
    </location>
</feature>
<dbReference type="Proteomes" id="UP000576082">
    <property type="component" value="Unassembled WGS sequence"/>
</dbReference>
<keyword evidence="1" id="KW-0175">Coiled coil</keyword>
<evidence type="ECO:0000313" key="2">
    <source>
        <dbReference type="EMBL" id="NME66611.1"/>
    </source>
</evidence>
<organism evidence="2 3">
    <name type="scientific">Flammeovirga aprica JL-4</name>
    <dbReference type="NCBI Taxonomy" id="694437"/>
    <lineage>
        <taxon>Bacteria</taxon>
        <taxon>Pseudomonadati</taxon>
        <taxon>Bacteroidota</taxon>
        <taxon>Cytophagia</taxon>
        <taxon>Cytophagales</taxon>
        <taxon>Flammeovirgaceae</taxon>
        <taxon>Flammeovirga</taxon>
    </lineage>
</organism>
<protein>
    <submittedName>
        <fullName evidence="2">Uncharacterized protein</fullName>
    </submittedName>
</protein>
<dbReference type="RefSeq" id="WP_169654357.1">
    <property type="nucleotide sequence ID" value="NZ_JABANE010000002.1"/>
</dbReference>
<proteinExistence type="predicted"/>
<dbReference type="AlphaFoldDB" id="A0A7X9NZ56"/>
<comment type="caution">
    <text evidence="2">The sequence shown here is derived from an EMBL/GenBank/DDBJ whole genome shotgun (WGS) entry which is preliminary data.</text>
</comment>